<dbReference type="OrthoDB" id="5978043at2759"/>
<sequence length="218" mass="24641">MSSKRQTYKQANVCASCGGQHNRAFCRFKNAVCRCCQNAGHIERVCRSKQWRSKPQAKANAISVADTHQSYLLNRKRCQLEVDSGSDVTIISEQTFEYLRNNNKKLKLAPMTLSLVSFLGNCPDLLGLEWFKPLGIRIEGINHINSSPVESVLRKYQEVFTPDLGCYTGEHVSLDLDPSVPPVRMKARKVPLTLKEKIDMELDKLVKQKVLEPVSHPV</sequence>
<organism evidence="1 2">
    <name type="scientific">Trichinella britovi</name>
    <name type="common">Parasitic roundworm</name>
    <dbReference type="NCBI Taxonomy" id="45882"/>
    <lineage>
        <taxon>Eukaryota</taxon>
        <taxon>Metazoa</taxon>
        <taxon>Ecdysozoa</taxon>
        <taxon>Nematoda</taxon>
        <taxon>Enoplea</taxon>
        <taxon>Dorylaimia</taxon>
        <taxon>Trichinellida</taxon>
        <taxon>Trichinellidae</taxon>
        <taxon>Trichinella</taxon>
    </lineage>
</organism>
<dbReference type="InterPro" id="IPR050951">
    <property type="entry name" value="Retrovirus_Pol_polyprotein"/>
</dbReference>
<evidence type="ECO:0000313" key="2">
    <source>
        <dbReference type="Proteomes" id="UP000054653"/>
    </source>
</evidence>
<comment type="caution">
    <text evidence="1">The sequence shown here is derived from an EMBL/GenBank/DDBJ whole genome shotgun (WGS) entry which is preliminary data.</text>
</comment>
<protein>
    <recommendedName>
        <fullName evidence="3">Peptidase A2 domain-containing protein</fullName>
    </recommendedName>
</protein>
<dbReference type="STRING" id="45882.A0A0V1CCR6"/>
<dbReference type="PANTHER" id="PTHR37984">
    <property type="entry name" value="PROTEIN CBG26694"/>
    <property type="match status" value="1"/>
</dbReference>
<evidence type="ECO:0000313" key="1">
    <source>
        <dbReference type="EMBL" id="KRY46936.1"/>
    </source>
</evidence>
<dbReference type="EMBL" id="JYDI01000263">
    <property type="protein sequence ID" value="KRY46936.1"/>
    <property type="molecule type" value="Genomic_DNA"/>
</dbReference>
<dbReference type="OMA" id="MELFVEN"/>
<dbReference type="AlphaFoldDB" id="A0A0V1CCR6"/>
<evidence type="ECO:0008006" key="3">
    <source>
        <dbReference type="Google" id="ProtNLM"/>
    </source>
</evidence>
<dbReference type="Proteomes" id="UP000054653">
    <property type="component" value="Unassembled WGS sequence"/>
</dbReference>
<reference evidence="1 2" key="1">
    <citation type="submission" date="2015-01" db="EMBL/GenBank/DDBJ databases">
        <title>Evolution of Trichinella species and genotypes.</title>
        <authorList>
            <person name="Korhonen P.K."/>
            <person name="Edoardo P."/>
            <person name="Giuseppe L.R."/>
            <person name="Gasser R.B."/>
        </authorList>
    </citation>
    <scope>NUCLEOTIDE SEQUENCE [LARGE SCALE GENOMIC DNA]</scope>
    <source>
        <strain evidence="1">ISS120</strain>
    </source>
</reference>
<proteinExistence type="predicted"/>
<name>A0A0V1CCR6_TRIBR</name>
<gene>
    <name evidence="1" type="ORF">T03_8638</name>
</gene>
<accession>A0A0V1CCR6</accession>
<keyword evidence="2" id="KW-1185">Reference proteome</keyword>
<dbReference type="PANTHER" id="PTHR37984:SF12">
    <property type="entry name" value="RIBONUCLEASE H"/>
    <property type="match status" value="1"/>
</dbReference>